<feature type="region of interest" description="Disordered" evidence="1">
    <location>
        <begin position="1"/>
        <end position="27"/>
    </location>
</feature>
<comment type="caution">
    <text evidence="2">The sequence shown here is derived from an EMBL/GenBank/DDBJ whole genome shotgun (WGS) entry which is preliminary data.</text>
</comment>
<keyword evidence="3" id="KW-1185">Reference proteome</keyword>
<evidence type="ECO:0000313" key="2">
    <source>
        <dbReference type="EMBL" id="GFS80210.1"/>
    </source>
</evidence>
<dbReference type="AlphaFoldDB" id="A0A8X6MVL9"/>
<name>A0A8X6MVL9_NEPPI</name>
<accession>A0A8X6MVL9</accession>
<feature type="compositionally biased region" description="Polar residues" evidence="1">
    <location>
        <begin position="18"/>
        <end position="27"/>
    </location>
</feature>
<reference evidence="2" key="1">
    <citation type="submission" date="2020-08" db="EMBL/GenBank/DDBJ databases">
        <title>Multicomponent nature underlies the extraordinary mechanical properties of spider dragline silk.</title>
        <authorList>
            <person name="Kono N."/>
            <person name="Nakamura H."/>
            <person name="Mori M."/>
            <person name="Yoshida Y."/>
            <person name="Ohtoshi R."/>
            <person name="Malay A.D."/>
            <person name="Moran D.A.P."/>
            <person name="Tomita M."/>
            <person name="Numata K."/>
            <person name="Arakawa K."/>
        </authorList>
    </citation>
    <scope>NUCLEOTIDE SEQUENCE</scope>
</reference>
<proteinExistence type="predicted"/>
<sequence length="103" mass="11052">MGPNGGKRKGPAEDGESSSHPDNTLITQSASLGDTIVHLVLDIRHSHCCPFFLCRAEQTVATGKKGKTRFPFSNCPLVGACGLYANLSNDPPTPQCRRTLEDL</sequence>
<protein>
    <submittedName>
        <fullName evidence="2">Uncharacterized protein</fullName>
    </submittedName>
</protein>
<organism evidence="2 3">
    <name type="scientific">Nephila pilipes</name>
    <name type="common">Giant wood spider</name>
    <name type="synonym">Nephila maculata</name>
    <dbReference type="NCBI Taxonomy" id="299642"/>
    <lineage>
        <taxon>Eukaryota</taxon>
        <taxon>Metazoa</taxon>
        <taxon>Ecdysozoa</taxon>
        <taxon>Arthropoda</taxon>
        <taxon>Chelicerata</taxon>
        <taxon>Arachnida</taxon>
        <taxon>Araneae</taxon>
        <taxon>Araneomorphae</taxon>
        <taxon>Entelegynae</taxon>
        <taxon>Araneoidea</taxon>
        <taxon>Nephilidae</taxon>
        <taxon>Nephila</taxon>
    </lineage>
</organism>
<gene>
    <name evidence="2" type="ORF">NPIL_375591</name>
</gene>
<dbReference type="EMBL" id="BMAW01097540">
    <property type="protein sequence ID" value="GFS80210.1"/>
    <property type="molecule type" value="Genomic_DNA"/>
</dbReference>
<dbReference type="Proteomes" id="UP000887013">
    <property type="component" value="Unassembled WGS sequence"/>
</dbReference>
<evidence type="ECO:0000256" key="1">
    <source>
        <dbReference type="SAM" id="MobiDB-lite"/>
    </source>
</evidence>
<evidence type="ECO:0000313" key="3">
    <source>
        <dbReference type="Proteomes" id="UP000887013"/>
    </source>
</evidence>